<comment type="cofactor">
    <cofactor evidence="1">
        <name>Zn(2+)</name>
        <dbReference type="ChEBI" id="CHEBI:29105"/>
    </cofactor>
</comment>
<keyword evidence="11" id="KW-1185">Reference proteome</keyword>
<dbReference type="RefSeq" id="WP_160797513.1">
    <property type="nucleotide sequence ID" value="NZ_WRPA01000013.1"/>
</dbReference>
<dbReference type="SUPFAM" id="SSF53187">
    <property type="entry name" value="Zn-dependent exopeptidases"/>
    <property type="match status" value="1"/>
</dbReference>
<keyword evidence="3" id="KW-0645">Protease</keyword>
<dbReference type="GO" id="GO:0004181">
    <property type="term" value="F:metallocarboxypeptidase activity"/>
    <property type="evidence" value="ECO:0007669"/>
    <property type="project" value="InterPro"/>
</dbReference>
<reference evidence="10 11" key="1">
    <citation type="submission" date="2019-12" db="EMBL/GenBank/DDBJ databases">
        <title>Shewanella insulae sp. nov., isolated from a tidal flat.</title>
        <authorList>
            <person name="Yoon J.-H."/>
        </authorList>
    </citation>
    <scope>NUCLEOTIDE SEQUENCE [LARGE SCALE GENOMIC DNA]</scope>
    <source>
        <strain evidence="10 11">JBTF-M18</strain>
    </source>
</reference>
<dbReference type="PROSITE" id="PS52035">
    <property type="entry name" value="PEPTIDASE_M14"/>
    <property type="match status" value="1"/>
</dbReference>
<organism evidence="10 11">
    <name type="scientific">Shewanella insulae</name>
    <dbReference type="NCBI Taxonomy" id="2681496"/>
    <lineage>
        <taxon>Bacteria</taxon>
        <taxon>Pseudomonadati</taxon>
        <taxon>Pseudomonadota</taxon>
        <taxon>Gammaproteobacteria</taxon>
        <taxon>Alteromonadales</taxon>
        <taxon>Shewanellaceae</taxon>
        <taxon>Shewanella</taxon>
    </lineage>
</organism>
<evidence type="ECO:0000256" key="5">
    <source>
        <dbReference type="ARBA" id="ARBA00022801"/>
    </source>
</evidence>
<dbReference type="EMBL" id="WRPA01000013">
    <property type="protein sequence ID" value="MXR69927.1"/>
    <property type="molecule type" value="Genomic_DNA"/>
</dbReference>
<accession>A0A6L7I049</accession>
<evidence type="ECO:0000256" key="3">
    <source>
        <dbReference type="ARBA" id="ARBA00022670"/>
    </source>
</evidence>
<comment type="caution">
    <text evidence="10">The sequence shown here is derived from an EMBL/GenBank/DDBJ whole genome shotgun (WGS) entry which is preliminary data.</text>
</comment>
<evidence type="ECO:0000256" key="4">
    <source>
        <dbReference type="ARBA" id="ARBA00022723"/>
    </source>
</evidence>
<feature type="domain" description="Peptidase M14" evidence="9">
    <location>
        <begin position="2"/>
        <end position="340"/>
    </location>
</feature>
<dbReference type="InterPro" id="IPR000834">
    <property type="entry name" value="Peptidase_M14"/>
</dbReference>
<dbReference type="Pfam" id="PF00246">
    <property type="entry name" value="Peptidase_M14"/>
    <property type="match status" value="1"/>
</dbReference>
<comment type="caution">
    <text evidence="8">Lacks conserved residue(s) required for the propagation of feature annotation.</text>
</comment>
<evidence type="ECO:0000313" key="10">
    <source>
        <dbReference type="EMBL" id="MXR69927.1"/>
    </source>
</evidence>
<dbReference type="GO" id="GO:0008270">
    <property type="term" value="F:zinc ion binding"/>
    <property type="evidence" value="ECO:0007669"/>
    <property type="project" value="InterPro"/>
</dbReference>
<dbReference type="InterPro" id="IPR057246">
    <property type="entry name" value="CARBOXYPEPT_ZN_1"/>
</dbReference>
<dbReference type="GO" id="GO:0006508">
    <property type="term" value="P:proteolysis"/>
    <property type="evidence" value="ECO:0007669"/>
    <property type="project" value="UniProtKB-KW"/>
</dbReference>
<keyword evidence="6" id="KW-0862">Zinc</keyword>
<dbReference type="GO" id="GO:0005615">
    <property type="term" value="C:extracellular space"/>
    <property type="evidence" value="ECO:0007669"/>
    <property type="project" value="TreeGrafter"/>
</dbReference>
<evidence type="ECO:0000256" key="6">
    <source>
        <dbReference type="ARBA" id="ARBA00022833"/>
    </source>
</evidence>
<dbReference type="AlphaFoldDB" id="A0A6L7I049"/>
<dbReference type="PROSITE" id="PS00132">
    <property type="entry name" value="CARBOXYPEPT_ZN_1"/>
    <property type="match status" value="1"/>
</dbReference>
<dbReference type="PANTHER" id="PTHR11705:SF143">
    <property type="entry name" value="SLL0236 PROTEIN"/>
    <property type="match status" value="1"/>
</dbReference>
<proteinExistence type="inferred from homology"/>
<evidence type="ECO:0000256" key="7">
    <source>
        <dbReference type="ARBA" id="ARBA00023049"/>
    </source>
</evidence>
<gene>
    <name evidence="10" type="ORF">GNT65_14790</name>
</gene>
<dbReference type="Gene3D" id="3.40.630.10">
    <property type="entry name" value="Zn peptidases"/>
    <property type="match status" value="1"/>
</dbReference>
<keyword evidence="7" id="KW-0482">Metalloprotease</keyword>
<sequence length="340" mass="39014">MSRFSFEHAFEIDTLKRLIAQHQAHFRHRSLLDFYYRGEALSVTAIELGAQDADAPCVLFVGGVHGVERIGAQVVLAFLGSLLNRLEWDTHLQALLRKVRLAFIPIVNPAGFLRGSRGNGQNVDLMRNAPIEAQEGVTFLVGGQRFSQHLPWYRGETMAAETKALIDYVTSLHQRSSSLLVLDAHSGFGLRDHLWFPHAHTREPFAGIGYVYQLHKLFEKGYPHHGHYQLAPQSHFYRTHGDIWDYLVTQVDGKIPFVPLTLEMGSWAWVRKNPRQLFNFPGYFNPQAPHRHHRILRRHVVLMQFLLDAAYGRVLERLTPSELSMLTAEGLRLWFNRGVR</sequence>
<dbReference type="Proteomes" id="UP000474778">
    <property type="component" value="Unassembled WGS sequence"/>
</dbReference>
<keyword evidence="4" id="KW-0479">Metal-binding</keyword>
<evidence type="ECO:0000256" key="2">
    <source>
        <dbReference type="ARBA" id="ARBA00005988"/>
    </source>
</evidence>
<evidence type="ECO:0000256" key="1">
    <source>
        <dbReference type="ARBA" id="ARBA00001947"/>
    </source>
</evidence>
<comment type="similarity">
    <text evidence="2 8">Belongs to the peptidase M14 family.</text>
</comment>
<protein>
    <submittedName>
        <fullName evidence="10">DUF2817 domain-containing protein</fullName>
    </submittedName>
</protein>
<evidence type="ECO:0000256" key="8">
    <source>
        <dbReference type="PROSITE-ProRule" id="PRU01379"/>
    </source>
</evidence>
<dbReference type="PANTHER" id="PTHR11705">
    <property type="entry name" value="PROTEASE FAMILY M14 CARBOXYPEPTIDASE A,B"/>
    <property type="match status" value="1"/>
</dbReference>
<name>A0A6L7I049_9GAMM</name>
<keyword evidence="5" id="KW-0378">Hydrolase</keyword>
<evidence type="ECO:0000313" key="11">
    <source>
        <dbReference type="Proteomes" id="UP000474778"/>
    </source>
</evidence>
<evidence type="ECO:0000259" key="9">
    <source>
        <dbReference type="PROSITE" id="PS52035"/>
    </source>
</evidence>